<feature type="chain" id="PRO_5035273141" description="G protein-coupled receptor" evidence="2">
    <location>
        <begin position="21"/>
        <end position="404"/>
    </location>
</feature>
<feature type="transmembrane region" description="Helical" evidence="1">
    <location>
        <begin position="44"/>
        <end position="66"/>
    </location>
</feature>
<gene>
    <name evidence="3" type="ORF">KFE25_008434</name>
</gene>
<keyword evidence="1" id="KW-0812">Transmembrane</keyword>
<feature type="transmembrane region" description="Helical" evidence="1">
    <location>
        <begin position="211"/>
        <end position="229"/>
    </location>
</feature>
<accession>A0A8J5X8V8</accession>
<keyword evidence="1" id="KW-0472">Membrane</keyword>
<evidence type="ECO:0000256" key="1">
    <source>
        <dbReference type="SAM" id="Phobius"/>
    </source>
</evidence>
<feature type="transmembrane region" description="Helical" evidence="1">
    <location>
        <begin position="375"/>
        <end position="394"/>
    </location>
</feature>
<dbReference type="AlphaFoldDB" id="A0A8J5X8V8"/>
<feature type="signal peptide" evidence="2">
    <location>
        <begin position="1"/>
        <end position="20"/>
    </location>
</feature>
<name>A0A8J5X8V8_DIALT</name>
<comment type="caution">
    <text evidence="3">The sequence shown here is derived from an EMBL/GenBank/DDBJ whole genome shotgun (WGS) entry which is preliminary data.</text>
</comment>
<keyword evidence="1" id="KW-1133">Transmembrane helix</keyword>
<evidence type="ECO:0000313" key="4">
    <source>
        <dbReference type="Proteomes" id="UP000751190"/>
    </source>
</evidence>
<protein>
    <recommendedName>
        <fullName evidence="5">G protein-coupled receptor</fullName>
    </recommendedName>
</protein>
<organism evidence="3 4">
    <name type="scientific">Diacronema lutheri</name>
    <name type="common">Unicellular marine alga</name>
    <name type="synonym">Monochrysis lutheri</name>
    <dbReference type="NCBI Taxonomy" id="2081491"/>
    <lineage>
        <taxon>Eukaryota</taxon>
        <taxon>Haptista</taxon>
        <taxon>Haptophyta</taxon>
        <taxon>Pavlovophyceae</taxon>
        <taxon>Pavlovales</taxon>
        <taxon>Pavlovaceae</taxon>
        <taxon>Diacronema</taxon>
    </lineage>
</organism>
<feature type="transmembrane region" description="Helical" evidence="1">
    <location>
        <begin position="163"/>
        <end position="190"/>
    </location>
</feature>
<keyword evidence="4" id="KW-1185">Reference proteome</keyword>
<proteinExistence type="predicted"/>
<feature type="transmembrane region" description="Helical" evidence="1">
    <location>
        <begin position="235"/>
        <end position="259"/>
    </location>
</feature>
<dbReference type="OrthoDB" id="10651407at2759"/>
<evidence type="ECO:0000256" key="2">
    <source>
        <dbReference type="SAM" id="SignalP"/>
    </source>
</evidence>
<feature type="transmembrane region" description="Helical" evidence="1">
    <location>
        <begin position="317"/>
        <end position="335"/>
    </location>
</feature>
<reference evidence="3" key="1">
    <citation type="submission" date="2021-05" db="EMBL/GenBank/DDBJ databases">
        <title>The genome of the haptophyte Pavlova lutheri (Diacronema luteri, Pavlovales) - a model for lipid biosynthesis in eukaryotic algae.</title>
        <authorList>
            <person name="Hulatt C.J."/>
            <person name="Posewitz M.C."/>
        </authorList>
    </citation>
    <scope>NUCLEOTIDE SEQUENCE</scope>
    <source>
        <strain evidence="3">NIVA-4/92</strain>
    </source>
</reference>
<feature type="transmembrane region" description="Helical" evidence="1">
    <location>
        <begin position="341"/>
        <end position="363"/>
    </location>
</feature>
<sequence>MRAFKLLIAVAVLHLGCAEAQALDESVADAFAMFDARISTDAGVAISVAVGFTVAVALMQSSFAAARVTQARKIGSAGMSVKFGAASLAHMMLEQCRFLHSVSFAVALPKWYATLLSTFKWANFVIVTKPFAMIDGSCRPPGSDLSSIWRQSLDLMKLSSPEAFFVCVTANVAGVLFASLVLNLLVWLYFARRLHRPLPALWSPPSLQARVLLAAYPTVTQVGVLILASDGCSRGYTAAAGAVVACVPCALIAWVLVALRDVVSRTDGNGVPLLAWVVPSENDGLAGAWRLCDGHGRAEGERLVVRMGILFTSRTRATILHLPINMALVVARVSILVCSAAYNLIVTGGLLVALDLCNVLGLLAFRPFNARKANVISAVTALARAILVAMLFLARGADTDDFAR</sequence>
<dbReference type="EMBL" id="JAGTXO010000049">
    <property type="protein sequence ID" value="KAG8458637.1"/>
    <property type="molecule type" value="Genomic_DNA"/>
</dbReference>
<dbReference type="Proteomes" id="UP000751190">
    <property type="component" value="Unassembled WGS sequence"/>
</dbReference>
<keyword evidence="2" id="KW-0732">Signal</keyword>
<evidence type="ECO:0000313" key="3">
    <source>
        <dbReference type="EMBL" id="KAG8458637.1"/>
    </source>
</evidence>
<evidence type="ECO:0008006" key="5">
    <source>
        <dbReference type="Google" id="ProtNLM"/>
    </source>
</evidence>